<feature type="transmembrane region" description="Helical" evidence="10">
    <location>
        <begin position="453"/>
        <end position="474"/>
    </location>
</feature>
<dbReference type="EC" id="2.7.13.3" evidence="2"/>
<evidence type="ECO:0000256" key="8">
    <source>
        <dbReference type="ARBA" id="ARBA00023012"/>
    </source>
</evidence>
<evidence type="ECO:0000256" key="7">
    <source>
        <dbReference type="ARBA" id="ARBA00022840"/>
    </source>
</evidence>
<dbReference type="GO" id="GO:0016020">
    <property type="term" value="C:membrane"/>
    <property type="evidence" value="ECO:0007669"/>
    <property type="project" value="InterPro"/>
</dbReference>
<dbReference type="AlphaFoldDB" id="A0A426U5B8"/>
<dbReference type="GO" id="GO:0046983">
    <property type="term" value="F:protein dimerization activity"/>
    <property type="evidence" value="ECO:0007669"/>
    <property type="project" value="InterPro"/>
</dbReference>
<feature type="transmembrane region" description="Helical" evidence="10">
    <location>
        <begin position="326"/>
        <end position="347"/>
    </location>
</feature>
<feature type="transmembrane region" description="Helical" evidence="10">
    <location>
        <begin position="380"/>
        <end position="400"/>
    </location>
</feature>
<gene>
    <name evidence="12" type="ORF">EI684_05425</name>
</gene>
<feature type="transmembrane region" description="Helical" evidence="10">
    <location>
        <begin position="112"/>
        <end position="129"/>
    </location>
</feature>
<protein>
    <recommendedName>
        <fullName evidence="2">histidine kinase</fullName>
        <ecNumber evidence="2">2.7.13.3</ecNumber>
    </recommendedName>
</protein>
<dbReference type="Proteomes" id="UP000280307">
    <property type="component" value="Unassembled WGS sequence"/>
</dbReference>
<comment type="caution">
    <text evidence="12">The sequence shown here is derived from an EMBL/GenBank/DDBJ whole genome shotgun (WGS) entry which is preliminary data.</text>
</comment>
<keyword evidence="4" id="KW-0808">Transferase</keyword>
<evidence type="ECO:0000256" key="4">
    <source>
        <dbReference type="ARBA" id="ARBA00022679"/>
    </source>
</evidence>
<keyword evidence="3" id="KW-0597">Phosphoprotein</keyword>
<dbReference type="Gene3D" id="1.20.5.1930">
    <property type="match status" value="1"/>
</dbReference>
<keyword evidence="10" id="KW-0472">Membrane</keyword>
<dbReference type="PANTHER" id="PTHR24421">
    <property type="entry name" value="NITRATE/NITRITE SENSOR PROTEIN NARX-RELATED"/>
    <property type="match status" value="1"/>
</dbReference>
<dbReference type="Gene3D" id="3.30.565.10">
    <property type="entry name" value="Histidine kinase-like ATPase, C-terminal domain"/>
    <property type="match status" value="1"/>
</dbReference>
<keyword evidence="8" id="KW-0902">Two-component regulatory system</keyword>
<accession>A0A426U5B8</accession>
<evidence type="ECO:0000256" key="2">
    <source>
        <dbReference type="ARBA" id="ARBA00012438"/>
    </source>
</evidence>
<keyword evidence="5" id="KW-0547">Nucleotide-binding</keyword>
<evidence type="ECO:0000256" key="1">
    <source>
        <dbReference type="ARBA" id="ARBA00000085"/>
    </source>
</evidence>
<evidence type="ECO:0000259" key="11">
    <source>
        <dbReference type="Pfam" id="PF07730"/>
    </source>
</evidence>
<feature type="domain" description="Signal transduction histidine kinase subgroup 3 dimerisation and phosphoacceptor" evidence="11">
    <location>
        <begin position="506"/>
        <end position="559"/>
    </location>
</feature>
<feature type="coiled-coil region" evidence="9">
    <location>
        <begin position="200"/>
        <end position="234"/>
    </location>
</feature>
<evidence type="ECO:0000256" key="9">
    <source>
        <dbReference type="SAM" id="Coils"/>
    </source>
</evidence>
<evidence type="ECO:0000256" key="3">
    <source>
        <dbReference type="ARBA" id="ARBA00022553"/>
    </source>
</evidence>
<keyword evidence="6 12" id="KW-0418">Kinase</keyword>
<evidence type="ECO:0000256" key="10">
    <source>
        <dbReference type="SAM" id="Phobius"/>
    </source>
</evidence>
<evidence type="ECO:0000313" key="12">
    <source>
        <dbReference type="EMBL" id="RRR75141.1"/>
    </source>
</evidence>
<feature type="transmembrane region" description="Helical" evidence="10">
    <location>
        <begin position="135"/>
        <end position="155"/>
    </location>
</feature>
<organism evidence="12 13">
    <name type="scientific">Candidatus Viridilinea halotolerans</name>
    <dbReference type="NCBI Taxonomy" id="2491704"/>
    <lineage>
        <taxon>Bacteria</taxon>
        <taxon>Bacillati</taxon>
        <taxon>Chloroflexota</taxon>
        <taxon>Chloroflexia</taxon>
        <taxon>Chloroflexales</taxon>
        <taxon>Chloroflexineae</taxon>
        <taxon>Oscillochloridaceae</taxon>
        <taxon>Candidatus Viridilinea</taxon>
    </lineage>
</organism>
<proteinExistence type="predicted"/>
<dbReference type="CDD" id="cd16917">
    <property type="entry name" value="HATPase_UhpB-NarQ-NarX-like"/>
    <property type="match status" value="1"/>
</dbReference>
<evidence type="ECO:0000256" key="6">
    <source>
        <dbReference type="ARBA" id="ARBA00022777"/>
    </source>
</evidence>
<dbReference type="PANTHER" id="PTHR24421:SF10">
    <property type="entry name" value="NITRATE_NITRITE SENSOR PROTEIN NARQ"/>
    <property type="match status" value="1"/>
</dbReference>
<name>A0A426U5B8_9CHLR</name>
<dbReference type="GO" id="GO:0000155">
    <property type="term" value="F:phosphorelay sensor kinase activity"/>
    <property type="evidence" value="ECO:0007669"/>
    <property type="project" value="InterPro"/>
</dbReference>
<keyword evidence="10" id="KW-1133">Transmembrane helix</keyword>
<feature type="transmembrane region" description="Helical" evidence="10">
    <location>
        <begin position="353"/>
        <end position="373"/>
    </location>
</feature>
<dbReference type="SUPFAM" id="SSF55874">
    <property type="entry name" value="ATPase domain of HSP90 chaperone/DNA topoisomerase II/histidine kinase"/>
    <property type="match status" value="1"/>
</dbReference>
<feature type="transmembrane region" description="Helical" evidence="10">
    <location>
        <begin position="420"/>
        <end position="441"/>
    </location>
</feature>
<comment type="catalytic activity">
    <reaction evidence="1">
        <text>ATP + protein L-histidine = ADP + protein N-phospho-L-histidine.</text>
        <dbReference type="EC" id="2.7.13.3"/>
    </reaction>
</comment>
<keyword evidence="10" id="KW-0812">Transmembrane</keyword>
<reference evidence="12 13" key="1">
    <citation type="submission" date="2018-12" db="EMBL/GenBank/DDBJ databases">
        <title>Genome Sequence of Candidatus Viridilinea halotolerans isolated from saline sulfide-rich spring.</title>
        <authorList>
            <person name="Grouzdev D.S."/>
            <person name="Burganskaya E.I."/>
            <person name="Krutkina M.S."/>
            <person name="Sukhacheva M.V."/>
            <person name="Gorlenko V.M."/>
        </authorList>
    </citation>
    <scope>NUCLEOTIDE SEQUENCE [LARGE SCALE GENOMIC DNA]</scope>
    <source>
        <strain evidence="12">Chok-6</strain>
    </source>
</reference>
<evidence type="ECO:0000256" key="5">
    <source>
        <dbReference type="ARBA" id="ARBA00022741"/>
    </source>
</evidence>
<feature type="transmembrane region" description="Helical" evidence="10">
    <location>
        <begin position="79"/>
        <end position="100"/>
    </location>
</feature>
<dbReference type="InterPro" id="IPR011712">
    <property type="entry name" value="Sig_transdc_His_kin_sub3_dim/P"/>
</dbReference>
<dbReference type="InterPro" id="IPR036890">
    <property type="entry name" value="HATPase_C_sf"/>
</dbReference>
<dbReference type="GO" id="GO:0005524">
    <property type="term" value="F:ATP binding"/>
    <property type="evidence" value="ECO:0007669"/>
    <property type="project" value="UniProtKB-KW"/>
</dbReference>
<keyword evidence="7" id="KW-0067">ATP-binding</keyword>
<dbReference type="Pfam" id="PF07730">
    <property type="entry name" value="HisKA_3"/>
    <property type="match status" value="1"/>
</dbReference>
<feature type="transmembrane region" description="Helical" evidence="10">
    <location>
        <begin position="51"/>
        <end position="73"/>
    </location>
</feature>
<sequence length="703" mass="76023">MSKVRSPFLKPSLTKIYATPAASGGLAAAWAECATLRAMNRITSQPRLSRWFVPAPLAIQGVTVLALLATMLSSLHLDLAPGALSLLVGLCGLHLGALTLVPVRHLPHWAQLLYLFGQGLLAGVVQFFAPTAPLAYVYLAIVIQAIVLLPWWLWVPFSLLNYAVWSGLLLMATASFAAWFQNHLAFAFPATCAIIAAIVYARQQRRNEQVQQMLQQMQLRYDQLAAGLRDLQQHAMIEERQRLAQTIVGEVQQALSRTEQSMSSALNSAQSNLQRLQTTVAQVRVTAAQAVERLRGALDTLRRGELPTMPSLTLLLRLNDEEVMAARLHVVQTWVLPSIFILLALGLNFAQQGVVLPALMGCSALLLVAYVATQSTSHPVLLQAGLIGQALLILAMTLLSQMPPLLLGLLLVLWQLLMRLPLPLAVPYMIGIPLAIFALVQRLTPAGLRLEEMLLGVVSAAAVGLPLLLARYQFERRKQAELRLALLAAEIAQQTAEVQALAVAAERARLAREVHDDLGSRLMLVNLQLQLAEELASDDAHAALEQLESSREQLQAAWRGVLAVADAELPLGQDDLIAALHALVVPLGALVRLRCDGALEHLPSTVTTAVYRTVQEGVTNARRHAQPMLISVQVVAICGYVTTTVTNDTCAALSTGGALSPQSNSFGLLGLRERAEALGGTLESGPLAEGGWRLRVVIPVEEV</sequence>
<feature type="transmembrane region" description="Helical" evidence="10">
    <location>
        <begin position="186"/>
        <end position="203"/>
    </location>
</feature>
<dbReference type="InterPro" id="IPR050482">
    <property type="entry name" value="Sensor_HK_TwoCompSys"/>
</dbReference>
<evidence type="ECO:0000313" key="13">
    <source>
        <dbReference type="Proteomes" id="UP000280307"/>
    </source>
</evidence>
<feature type="transmembrane region" description="Helical" evidence="10">
    <location>
        <begin position="162"/>
        <end position="180"/>
    </location>
</feature>
<dbReference type="EMBL" id="RSAS01000211">
    <property type="protein sequence ID" value="RRR75141.1"/>
    <property type="molecule type" value="Genomic_DNA"/>
</dbReference>
<keyword evidence="9" id="KW-0175">Coiled coil</keyword>